<keyword evidence="9" id="KW-1185">Reference proteome</keyword>
<dbReference type="InterPro" id="IPR013818">
    <property type="entry name" value="Lipase"/>
</dbReference>
<evidence type="ECO:0000259" key="7">
    <source>
        <dbReference type="Pfam" id="PF00151"/>
    </source>
</evidence>
<dbReference type="PRINTS" id="PR00821">
    <property type="entry name" value="TAGLIPASE"/>
</dbReference>
<name>A0A6G0UAA1_APHGL</name>
<dbReference type="EMBL" id="VYZN01000001">
    <property type="protein sequence ID" value="KAE9545700.1"/>
    <property type="molecule type" value="Genomic_DNA"/>
</dbReference>
<dbReference type="CDD" id="cd00707">
    <property type="entry name" value="Pancreat_lipase_like"/>
    <property type="match status" value="1"/>
</dbReference>
<gene>
    <name evidence="8" type="ORF">AGLY_001243</name>
</gene>
<comment type="similarity">
    <text evidence="2 5">Belongs to the AB hydrolase superfamily. Lipase family.</text>
</comment>
<protein>
    <recommendedName>
        <fullName evidence="7">Lipase domain-containing protein</fullName>
    </recommendedName>
</protein>
<proteinExistence type="inferred from homology"/>
<keyword evidence="3" id="KW-0964">Secreted</keyword>
<dbReference type="Pfam" id="PF00151">
    <property type="entry name" value="Lipase"/>
    <property type="match status" value="1"/>
</dbReference>
<dbReference type="GO" id="GO:0016042">
    <property type="term" value="P:lipid catabolic process"/>
    <property type="evidence" value="ECO:0007669"/>
    <property type="project" value="TreeGrafter"/>
</dbReference>
<dbReference type="PANTHER" id="PTHR11610">
    <property type="entry name" value="LIPASE"/>
    <property type="match status" value="1"/>
</dbReference>
<dbReference type="GO" id="GO:0005615">
    <property type="term" value="C:extracellular space"/>
    <property type="evidence" value="ECO:0007669"/>
    <property type="project" value="TreeGrafter"/>
</dbReference>
<dbReference type="Gene3D" id="3.40.50.1820">
    <property type="entry name" value="alpha/beta hydrolase"/>
    <property type="match status" value="1"/>
</dbReference>
<evidence type="ECO:0000313" key="9">
    <source>
        <dbReference type="Proteomes" id="UP000475862"/>
    </source>
</evidence>
<comment type="caution">
    <text evidence="8">The sequence shown here is derived from an EMBL/GenBank/DDBJ whole genome shotgun (WGS) entry which is preliminary data.</text>
</comment>
<keyword evidence="4" id="KW-1015">Disulfide bond</keyword>
<dbReference type="OrthoDB" id="199913at2759"/>
<feature type="chain" id="PRO_5026245018" description="Lipase domain-containing protein" evidence="6">
    <location>
        <begin position="25"/>
        <end position="514"/>
    </location>
</feature>
<evidence type="ECO:0000256" key="5">
    <source>
        <dbReference type="RuleBase" id="RU004262"/>
    </source>
</evidence>
<evidence type="ECO:0000313" key="8">
    <source>
        <dbReference type="EMBL" id="KAE9545700.1"/>
    </source>
</evidence>
<feature type="domain" description="Lipase" evidence="7">
    <location>
        <begin position="149"/>
        <end position="437"/>
    </location>
</feature>
<evidence type="ECO:0000256" key="4">
    <source>
        <dbReference type="ARBA" id="ARBA00023157"/>
    </source>
</evidence>
<dbReference type="AlphaFoldDB" id="A0A6G0UAA1"/>
<dbReference type="SUPFAM" id="SSF53474">
    <property type="entry name" value="alpha/beta-Hydrolases"/>
    <property type="match status" value="1"/>
</dbReference>
<sequence>MLFKFQFLAVGILIFLSSLSNCNGQSPDPLKKLTGVVKNAVTDVKESTSSVFHNVKDVCEKVGDCIRQSGTKVVNKTVSITKESLQNGATAVNKTITTTKETLKKFPLKSIEEIIKNAQCVIPKNADNILRASLLQQCISPSLGFGNESRCFDELGCFPMEYPWTSNLRPFPQPMKPEEVEVKIYSFTRKQNNMYTPVQLWPNILLEESDFDPERPFTVFIVHGFNSDGENQWMASLKDAYLKQRDANVFLVDWGKGSKQFNYLQVASNTRIVGAELIRFGKYLIEHYQLDPLKIHVMGHSLGAHISSYFGKGIPGISRITAFDPAQPGFEGCPKQVRLDKSDAHFVDVIHTSCRPTIPFLGFGLITPVGHVDIYMNGGFIQPGCTLPPINEVKLTSIADLAAIPADVLGTWVACSHGRSFLYFIESLEDNCTFWAQKIKLFSAITNAATVGQLQPLLMNIDKCQFNECVPLGLNTDLYPGRGAFIAGTAFFEPYCKSNLETDRIMRKGFKNLK</sequence>
<dbReference type="InterPro" id="IPR033906">
    <property type="entry name" value="Lipase_N"/>
</dbReference>
<dbReference type="InterPro" id="IPR002331">
    <property type="entry name" value="Lipase_panc"/>
</dbReference>
<organism evidence="8 9">
    <name type="scientific">Aphis glycines</name>
    <name type="common">Soybean aphid</name>
    <dbReference type="NCBI Taxonomy" id="307491"/>
    <lineage>
        <taxon>Eukaryota</taxon>
        <taxon>Metazoa</taxon>
        <taxon>Ecdysozoa</taxon>
        <taxon>Arthropoda</taxon>
        <taxon>Hexapoda</taxon>
        <taxon>Insecta</taxon>
        <taxon>Pterygota</taxon>
        <taxon>Neoptera</taxon>
        <taxon>Paraneoptera</taxon>
        <taxon>Hemiptera</taxon>
        <taxon>Sternorrhyncha</taxon>
        <taxon>Aphidomorpha</taxon>
        <taxon>Aphidoidea</taxon>
        <taxon>Aphididae</taxon>
        <taxon>Aphidini</taxon>
        <taxon>Aphis</taxon>
        <taxon>Aphis</taxon>
    </lineage>
</organism>
<evidence type="ECO:0000256" key="6">
    <source>
        <dbReference type="SAM" id="SignalP"/>
    </source>
</evidence>
<dbReference type="InterPro" id="IPR000734">
    <property type="entry name" value="TAG_lipase"/>
</dbReference>
<dbReference type="PRINTS" id="PR00823">
    <property type="entry name" value="PANCLIPASE"/>
</dbReference>
<feature type="signal peptide" evidence="6">
    <location>
        <begin position="1"/>
        <end position="24"/>
    </location>
</feature>
<dbReference type="InterPro" id="IPR029058">
    <property type="entry name" value="AB_hydrolase_fold"/>
</dbReference>
<comment type="subcellular location">
    <subcellularLocation>
        <location evidence="1">Secreted</location>
    </subcellularLocation>
</comment>
<accession>A0A6G0UAA1</accession>
<evidence type="ECO:0000256" key="1">
    <source>
        <dbReference type="ARBA" id="ARBA00004613"/>
    </source>
</evidence>
<dbReference type="Proteomes" id="UP000475862">
    <property type="component" value="Unassembled WGS sequence"/>
</dbReference>
<evidence type="ECO:0000256" key="3">
    <source>
        <dbReference type="ARBA" id="ARBA00022525"/>
    </source>
</evidence>
<dbReference type="GO" id="GO:0004806">
    <property type="term" value="F:triacylglycerol lipase activity"/>
    <property type="evidence" value="ECO:0007669"/>
    <property type="project" value="InterPro"/>
</dbReference>
<evidence type="ECO:0000256" key="2">
    <source>
        <dbReference type="ARBA" id="ARBA00010701"/>
    </source>
</evidence>
<reference evidence="8 9" key="1">
    <citation type="submission" date="2019-08" db="EMBL/GenBank/DDBJ databases">
        <title>The genome of the soybean aphid Biotype 1, its phylome, world population structure and adaptation to the North American continent.</title>
        <authorList>
            <person name="Giordano R."/>
            <person name="Donthu R.K."/>
            <person name="Hernandez A.G."/>
            <person name="Wright C.L."/>
            <person name="Zimin A.V."/>
        </authorList>
    </citation>
    <scope>NUCLEOTIDE SEQUENCE [LARGE SCALE GENOMIC DNA]</scope>
    <source>
        <tissue evidence="8">Whole aphids</tissue>
    </source>
</reference>
<keyword evidence="6" id="KW-0732">Signal</keyword>